<evidence type="ECO:0000313" key="6">
    <source>
        <dbReference type="Proteomes" id="UP001501237"/>
    </source>
</evidence>
<protein>
    <submittedName>
        <fullName evidence="5">Acyl-CoA dehydrogenase family protein</fullName>
    </submittedName>
</protein>
<evidence type="ECO:0000313" key="5">
    <source>
        <dbReference type="EMBL" id="GAA3226727.1"/>
    </source>
</evidence>
<dbReference type="Pfam" id="PF02771">
    <property type="entry name" value="Acyl-CoA_dh_N"/>
    <property type="match status" value="1"/>
</dbReference>
<dbReference type="PANTHER" id="PTHR43292:SF3">
    <property type="entry name" value="ACYL-COA DEHYDROGENASE FADE29"/>
    <property type="match status" value="1"/>
</dbReference>
<name>A0ABP6QJL5_9ACTN</name>
<dbReference type="Pfam" id="PF02770">
    <property type="entry name" value="Acyl-CoA_dh_M"/>
    <property type="match status" value="1"/>
</dbReference>
<keyword evidence="6" id="KW-1185">Reference proteome</keyword>
<dbReference type="SUPFAM" id="SSF47203">
    <property type="entry name" value="Acyl-CoA dehydrogenase C-terminal domain-like"/>
    <property type="match status" value="1"/>
</dbReference>
<dbReference type="SUPFAM" id="SSF56645">
    <property type="entry name" value="Acyl-CoA dehydrogenase NM domain-like"/>
    <property type="match status" value="1"/>
</dbReference>
<dbReference type="InterPro" id="IPR052161">
    <property type="entry name" value="Mycobact_Acyl-CoA_DH"/>
</dbReference>
<accession>A0ABP6QJL5</accession>
<dbReference type="InterPro" id="IPR006091">
    <property type="entry name" value="Acyl-CoA_Oxase/DH_mid-dom"/>
</dbReference>
<dbReference type="InterPro" id="IPR013786">
    <property type="entry name" value="AcylCoA_DH/ox_N"/>
</dbReference>
<organism evidence="5 6">
    <name type="scientific">Actinocorallia longicatena</name>
    <dbReference type="NCBI Taxonomy" id="111803"/>
    <lineage>
        <taxon>Bacteria</taxon>
        <taxon>Bacillati</taxon>
        <taxon>Actinomycetota</taxon>
        <taxon>Actinomycetes</taxon>
        <taxon>Streptosporangiales</taxon>
        <taxon>Thermomonosporaceae</taxon>
        <taxon>Actinocorallia</taxon>
    </lineage>
</organism>
<dbReference type="InterPro" id="IPR009100">
    <property type="entry name" value="AcylCoA_DH/oxidase_NM_dom_sf"/>
</dbReference>
<dbReference type="Gene3D" id="2.40.110.10">
    <property type="entry name" value="Butyryl-CoA Dehydrogenase, subunit A, domain 2"/>
    <property type="match status" value="1"/>
</dbReference>
<dbReference type="RefSeq" id="WP_344833855.1">
    <property type="nucleotide sequence ID" value="NZ_BAAAUV010000016.1"/>
</dbReference>
<dbReference type="Gene3D" id="1.10.540.10">
    <property type="entry name" value="Acyl-CoA dehydrogenase/oxidase, N-terminal domain"/>
    <property type="match status" value="1"/>
</dbReference>
<dbReference type="InterPro" id="IPR037069">
    <property type="entry name" value="AcylCoA_DH/ox_N_sf"/>
</dbReference>
<feature type="domain" description="Acyl-CoA dehydrogenase/oxidase N-terminal" evidence="4">
    <location>
        <begin position="42"/>
        <end position="128"/>
    </location>
</feature>
<reference evidence="6" key="1">
    <citation type="journal article" date="2019" name="Int. J. Syst. Evol. Microbiol.">
        <title>The Global Catalogue of Microorganisms (GCM) 10K type strain sequencing project: providing services to taxonomists for standard genome sequencing and annotation.</title>
        <authorList>
            <consortium name="The Broad Institute Genomics Platform"/>
            <consortium name="The Broad Institute Genome Sequencing Center for Infectious Disease"/>
            <person name="Wu L."/>
            <person name="Ma J."/>
        </authorList>
    </citation>
    <scope>NUCLEOTIDE SEQUENCE [LARGE SCALE GENOMIC DNA]</scope>
    <source>
        <strain evidence="6">JCM 9377</strain>
    </source>
</reference>
<evidence type="ECO:0000256" key="2">
    <source>
        <dbReference type="ARBA" id="ARBA00023002"/>
    </source>
</evidence>
<dbReference type="PANTHER" id="PTHR43292">
    <property type="entry name" value="ACYL-COA DEHYDROGENASE"/>
    <property type="match status" value="1"/>
</dbReference>
<dbReference type="Gene3D" id="1.20.140.10">
    <property type="entry name" value="Butyryl-CoA Dehydrogenase, subunit A, domain 3"/>
    <property type="match status" value="1"/>
</dbReference>
<comment type="caution">
    <text evidence="5">The sequence shown here is derived from an EMBL/GenBank/DDBJ whole genome shotgun (WGS) entry which is preliminary data.</text>
</comment>
<proteinExistence type="predicted"/>
<dbReference type="EMBL" id="BAAAUV010000016">
    <property type="protein sequence ID" value="GAA3226727.1"/>
    <property type="molecule type" value="Genomic_DNA"/>
</dbReference>
<sequence length="421" mass="46253">MSAAPDLESYRRQARDWLAANLEAKDPGKAADLRGGGRECAEDYRPERALQKRLHEAGYAGIDWPAEYGGQGLTAEHARVFAEEALHYRLPDLGHAGGTTYGPVGKTLVRHGSPAFLARHLPRILAGDELFVQLFSEPSAGSDMAGIMTRAERDGDAWVLTGSKIWTSGAHYADYGMCLARTDWDAPKHRGLTWFAVPMRARGVSIHPIREITGGAEFCQEFLDEVRVSADEVIGEVDQGWSVAQTMLLVERGAGRDDPVNMPAVEPHRIDPFLLRLAKAAGRDQDPVARQAIAKIHAAEWARAQIGIRVGGLMRTSGRPPGGIASYWKLSEGLRAPERARLLMEIGQGVPLAWDPGDEDGEHIVREYLNSRVWSIAGGSNEMQRNAIGEQVLGLPREPSFDKGRPFSEVLRSAREWTTQD</sequence>
<keyword evidence="1" id="KW-0285">Flavoprotein</keyword>
<dbReference type="InterPro" id="IPR036250">
    <property type="entry name" value="AcylCo_DH-like_C"/>
</dbReference>
<dbReference type="InterPro" id="IPR046373">
    <property type="entry name" value="Acyl-CoA_Oxase/DH_mid-dom_sf"/>
</dbReference>
<dbReference type="Proteomes" id="UP001501237">
    <property type="component" value="Unassembled WGS sequence"/>
</dbReference>
<evidence type="ECO:0000256" key="1">
    <source>
        <dbReference type="ARBA" id="ARBA00022630"/>
    </source>
</evidence>
<keyword evidence="2" id="KW-0560">Oxidoreductase</keyword>
<gene>
    <name evidence="5" type="ORF">GCM10010468_55190</name>
</gene>
<evidence type="ECO:0000259" key="4">
    <source>
        <dbReference type="Pfam" id="PF02771"/>
    </source>
</evidence>
<evidence type="ECO:0000259" key="3">
    <source>
        <dbReference type="Pfam" id="PF02770"/>
    </source>
</evidence>
<feature type="domain" description="Acyl-CoA oxidase/dehydrogenase middle" evidence="3">
    <location>
        <begin position="135"/>
        <end position="214"/>
    </location>
</feature>